<dbReference type="AlphaFoldDB" id="A0A1I7CQR0"/>
<sequence length="168" mass="18812">MDNELATHQKRMQALVEYTATSFETPYPTPFGGALYGSDGTLLAQAYNRMVRECDPSSHGELNAIREACKKYKTRSFPGSILYATSEPCPMCMTATISIGVETLVFGAFTNEDAINFWPQEMDLRARDIAEHVIMRPKIEIIEGVERDACRQLFTDCASTMIKLGIRI</sequence>
<accession>A0A1I7CQR0</accession>
<dbReference type="EMBL" id="FPBD01000006">
    <property type="protein sequence ID" value="SFU01780.1"/>
    <property type="molecule type" value="Genomic_DNA"/>
</dbReference>
<dbReference type="CDD" id="cd01285">
    <property type="entry name" value="nucleoside_deaminase"/>
    <property type="match status" value="1"/>
</dbReference>
<proteinExistence type="predicted"/>
<reference evidence="3" key="1">
    <citation type="submission" date="2016-10" db="EMBL/GenBank/DDBJ databases">
        <authorList>
            <person name="Varghese N."/>
            <person name="Submissions S."/>
        </authorList>
    </citation>
    <scope>NUCLEOTIDE SEQUENCE [LARGE SCALE GENOMIC DNA]</scope>
    <source>
        <strain evidence="3">DSM 17465</strain>
    </source>
</reference>
<dbReference type="SUPFAM" id="SSF53927">
    <property type="entry name" value="Cytidine deaminase-like"/>
    <property type="match status" value="1"/>
</dbReference>
<evidence type="ECO:0000313" key="2">
    <source>
        <dbReference type="EMBL" id="SFU01780.1"/>
    </source>
</evidence>
<dbReference type="GO" id="GO:0003824">
    <property type="term" value="F:catalytic activity"/>
    <property type="evidence" value="ECO:0007669"/>
    <property type="project" value="InterPro"/>
</dbReference>
<dbReference type="PANTHER" id="PTHR11079">
    <property type="entry name" value="CYTOSINE DEAMINASE FAMILY MEMBER"/>
    <property type="match status" value="1"/>
</dbReference>
<dbReference type="Proteomes" id="UP000183371">
    <property type="component" value="Unassembled WGS sequence"/>
</dbReference>
<dbReference type="PROSITE" id="PS51747">
    <property type="entry name" value="CYT_DCMP_DEAMINASES_2"/>
    <property type="match status" value="1"/>
</dbReference>
<name>A0A1I7CQR0_9HYPH</name>
<gene>
    <name evidence="2" type="ORF">SAMN05444141_106300</name>
</gene>
<dbReference type="Pfam" id="PF00383">
    <property type="entry name" value="dCMP_cyt_deam_1"/>
    <property type="match status" value="1"/>
</dbReference>
<protein>
    <submittedName>
        <fullName evidence="2">tRNA(Arg) A34 adenosine deaminase TadA</fullName>
    </submittedName>
</protein>
<dbReference type="InterPro" id="IPR016193">
    <property type="entry name" value="Cytidine_deaminase-like"/>
</dbReference>
<dbReference type="PANTHER" id="PTHR11079:SF162">
    <property type="entry name" value="RIBOFLAVIN BIOSYNTHESIS PROTEIN PYRD, CHLOROPLASTIC"/>
    <property type="match status" value="1"/>
</dbReference>
<evidence type="ECO:0000313" key="3">
    <source>
        <dbReference type="Proteomes" id="UP000183371"/>
    </source>
</evidence>
<dbReference type="InterPro" id="IPR002125">
    <property type="entry name" value="CMP_dCMP_dom"/>
</dbReference>
<keyword evidence="3" id="KW-1185">Reference proteome</keyword>
<feature type="domain" description="CMP/dCMP-type deaminase" evidence="1">
    <location>
        <begin position="6"/>
        <end position="121"/>
    </location>
</feature>
<evidence type="ECO:0000259" key="1">
    <source>
        <dbReference type="PROSITE" id="PS51747"/>
    </source>
</evidence>
<organism evidence="2 3">
    <name type="scientific">Pseudovibrio denitrificans</name>
    <dbReference type="NCBI Taxonomy" id="258256"/>
    <lineage>
        <taxon>Bacteria</taxon>
        <taxon>Pseudomonadati</taxon>
        <taxon>Pseudomonadota</taxon>
        <taxon>Alphaproteobacteria</taxon>
        <taxon>Hyphomicrobiales</taxon>
        <taxon>Stappiaceae</taxon>
        <taxon>Pseudovibrio</taxon>
    </lineage>
</organism>
<dbReference type="Gene3D" id="3.40.140.10">
    <property type="entry name" value="Cytidine Deaminase, domain 2"/>
    <property type="match status" value="1"/>
</dbReference>